<evidence type="ECO:0000256" key="15">
    <source>
        <dbReference type="SAM" id="Phobius"/>
    </source>
</evidence>
<feature type="domain" description="Histidine kinase" evidence="16">
    <location>
        <begin position="273"/>
        <end position="493"/>
    </location>
</feature>
<dbReference type="SUPFAM" id="SSF47384">
    <property type="entry name" value="Homodimeric domain of signal transducing histidine kinase"/>
    <property type="match status" value="1"/>
</dbReference>
<evidence type="ECO:0000256" key="12">
    <source>
        <dbReference type="ARBA" id="ARBA00023012"/>
    </source>
</evidence>
<evidence type="ECO:0000256" key="10">
    <source>
        <dbReference type="ARBA" id="ARBA00022840"/>
    </source>
</evidence>
<gene>
    <name evidence="18" type="ORF">HMPREF9473_04580</name>
</gene>
<dbReference type="PROSITE" id="PS50885">
    <property type="entry name" value="HAMP"/>
    <property type="match status" value="1"/>
</dbReference>
<keyword evidence="7 15" id="KW-0812">Transmembrane</keyword>
<dbReference type="InterPro" id="IPR003594">
    <property type="entry name" value="HATPase_dom"/>
</dbReference>
<dbReference type="InterPro" id="IPR050398">
    <property type="entry name" value="HssS/ArlS-like"/>
</dbReference>
<keyword evidence="11 15" id="KW-1133">Transmembrane helix</keyword>
<dbReference type="Pfam" id="PF00672">
    <property type="entry name" value="HAMP"/>
    <property type="match status" value="1"/>
</dbReference>
<evidence type="ECO:0000256" key="4">
    <source>
        <dbReference type="ARBA" id="ARBA00022475"/>
    </source>
</evidence>
<keyword evidence="10" id="KW-0067">ATP-binding</keyword>
<evidence type="ECO:0000256" key="13">
    <source>
        <dbReference type="ARBA" id="ARBA00023136"/>
    </source>
</evidence>
<feature type="transmembrane region" description="Helical" evidence="15">
    <location>
        <begin position="7"/>
        <end position="29"/>
    </location>
</feature>
<feature type="coiled-coil region" evidence="14">
    <location>
        <begin position="246"/>
        <end position="273"/>
    </location>
</feature>
<proteinExistence type="predicted"/>
<name>G5IM52_9FIRM</name>
<dbReference type="CDD" id="cd00075">
    <property type="entry name" value="HATPase"/>
    <property type="match status" value="1"/>
</dbReference>
<dbReference type="SMART" id="SM00304">
    <property type="entry name" value="HAMP"/>
    <property type="match status" value="1"/>
</dbReference>
<dbReference type="SMART" id="SM00387">
    <property type="entry name" value="HATPase_c"/>
    <property type="match status" value="1"/>
</dbReference>
<keyword evidence="6" id="KW-0808">Transferase</keyword>
<dbReference type="InterPro" id="IPR005467">
    <property type="entry name" value="His_kinase_dom"/>
</dbReference>
<evidence type="ECO:0000256" key="8">
    <source>
        <dbReference type="ARBA" id="ARBA00022741"/>
    </source>
</evidence>
<dbReference type="FunFam" id="3.30.565.10:FF:000006">
    <property type="entry name" value="Sensor histidine kinase WalK"/>
    <property type="match status" value="1"/>
</dbReference>
<evidence type="ECO:0000256" key="5">
    <source>
        <dbReference type="ARBA" id="ARBA00022553"/>
    </source>
</evidence>
<dbReference type="GO" id="GO:0000155">
    <property type="term" value="F:phosphorelay sensor kinase activity"/>
    <property type="evidence" value="ECO:0007669"/>
    <property type="project" value="InterPro"/>
</dbReference>
<dbReference type="Gene3D" id="3.30.565.10">
    <property type="entry name" value="Histidine kinase-like ATPase, C-terminal domain"/>
    <property type="match status" value="1"/>
</dbReference>
<dbReference type="OrthoDB" id="335833at2"/>
<evidence type="ECO:0000256" key="11">
    <source>
        <dbReference type="ARBA" id="ARBA00022989"/>
    </source>
</evidence>
<keyword evidence="4" id="KW-1003">Cell membrane</keyword>
<keyword evidence="19" id="KW-1185">Reference proteome</keyword>
<evidence type="ECO:0000259" key="16">
    <source>
        <dbReference type="PROSITE" id="PS50109"/>
    </source>
</evidence>
<comment type="catalytic activity">
    <reaction evidence="1">
        <text>ATP + protein L-histidine = ADP + protein N-phospho-L-histidine.</text>
        <dbReference type="EC" id="2.7.13.3"/>
    </reaction>
</comment>
<dbReference type="InterPro" id="IPR003660">
    <property type="entry name" value="HAMP_dom"/>
</dbReference>
<dbReference type="RefSeq" id="WP_006782568.1">
    <property type="nucleotide sequence ID" value="NZ_CP040506.1"/>
</dbReference>
<dbReference type="GO" id="GO:0005524">
    <property type="term" value="F:ATP binding"/>
    <property type="evidence" value="ECO:0007669"/>
    <property type="project" value="UniProtKB-KW"/>
</dbReference>
<accession>G5IM52</accession>
<dbReference type="PRINTS" id="PR00344">
    <property type="entry name" value="BCTRLSENSOR"/>
</dbReference>
<keyword evidence="13 15" id="KW-0472">Membrane</keyword>
<keyword evidence="8" id="KW-0547">Nucleotide-binding</keyword>
<dbReference type="InterPro" id="IPR003661">
    <property type="entry name" value="HisK_dim/P_dom"/>
</dbReference>
<dbReference type="EC" id="2.7.13.3" evidence="3"/>
<dbReference type="InterPro" id="IPR004358">
    <property type="entry name" value="Sig_transdc_His_kin-like_C"/>
</dbReference>
<organism evidence="18 19">
    <name type="scientific">Hungatella hathewayi WAL-18680</name>
    <dbReference type="NCBI Taxonomy" id="742737"/>
    <lineage>
        <taxon>Bacteria</taxon>
        <taxon>Bacillati</taxon>
        <taxon>Bacillota</taxon>
        <taxon>Clostridia</taxon>
        <taxon>Lachnospirales</taxon>
        <taxon>Lachnospiraceae</taxon>
        <taxon>Hungatella</taxon>
    </lineage>
</organism>
<feature type="transmembrane region" description="Helical" evidence="15">
    <location>
        <begin position="181"/>
        <end position="205"/>
    </location>
</feature>
<dbReference type="Gene3D" id="6.10.340.10">
    <property type="match status" value="1"/>
</dbReference>
<dbReference type="Pfam" id="PF02518">
    <property type="entry name" value="HATPase_c"/>
    <property type="match status" value="1"/>
</dbReference>
<dbReference type="Gene3D" id="1.10.287.130">
    <property type="match status" value="1"/>
</dbReference>
<evidence type="ECO:0000259" key="17">
    <source>
        <dbReference type="PROSITE" id="PS50885"/>
    </source>
</evidence>
<evidence type="ECO:0000256" key="2">
    <source>
        <dbReference type="ARBA" id="ARBA00004651"/>
    </source>
</evidence>
<dbReference type="CDD" id="cd00082">
    <property type="entry name" value="HisKA"/>
    <property type="match status" value="1"/>
</dbReference>
<dbReference type="PANTHER" id="PTHR45528">
    <property type="entry name" value="SENSOR HISTIDINE KINASE CPXA"/>
    <property type="match status" value="1"/>
</dbReference>
<evidence type="ECO:0000256" key="6">
    <source>
        <dbReference type="ARBA" id="ARBA00022679"/>
    </source>
</evidence>
<evidence type="ECO:0000313" key="18">
    <source>
        <dbReference type="EMBL" id="EHI57471.1"/>
    </source>
</evidence>
<dbReference type="SMART" id="SM00388">
    <property type="entry name" value="HisKA"/>
    <property type="match status" value="1"/>
</dbReference>
<dbReference type="SUPFAM" id="SSF55874">
    <property type="entry name" value="ATPase domain of HSP90 chaperone/DNA topoisomerase II/histidine kinase"/>
    <property type="match status" value="1"/>
</dbReference>
<dbReference type="InterPro" id="IPR036890">
    <property type="entry name" value="HATPase_C_sf"/>
</dbReference>
<protein>
    <recommendedName>
        <fullName evidence="3">histidine kinase</fullName>
        <ecNumber evidence="3">2.7.13.3</ecNumber>
    </recommendedName>
</protein>
<evidence type="ECO:0000256" key="3">
    <source>
        <dbReference type="ARBA" id="ARBA00012438"/>
    </source>
</evidence>
<dbReference type="PROSITE" id="PS50109">
    <property type="entry name" value="HIS_KIN"/>
    <property type="match status" value="1"/>
</dbReference>
<keyword evidence="5" id="KW-0597">Phosphoprotein</keyword>
<dbReference type="AlphaFoldDB" id="G5IM52"/>
<keyword evidence="12" id="KW-0902">Two-component regulatory system</keyword>
<dbReference type="SUPFAM" id="SSF158472">
    <property type="entry name" value="HAMP domain-like"/>
    <property type="match status" value="1"/>
</dbReference>
<dbReference type="HOGENOM" id="CLU_000445_89_6_9"/>
<dbReference type="PANTHER" id="PTHR45528:SF1">
    <property type="entry name" value="SENSOR HISTIDINE KINASE CPXA"/>
    <property type="match status" value="1"/>
</dbReference>
<evidence type="ECO:0000313" key="19">
    <source>
        <dbReference type="Proteomes" id="UP000005384"/>
    </source>
</evidence>
<dbReference type="Pfam" id="PF00512">
    <property type="entry name" value="HisKA"/>
    <property type="match status" value="1"/>
</dbReference>
<reference evidence="18 19" key="1">
    <citation type="submission" date="2011-08" db="EMBL/GenBank/DDBJ databases">
        <title>The Genome Sequence of Clostridium hathewayi WAL-18680.</title>
        <authorList>
            <consortium name="The Broad Institute Genome Sequencing Platform"/>
            <person name="Earl A."/>
            <person name="Ward D."/>
            <person name="Feldgarden M."/>
            <person name="Gevers D."/>
            <person name="Finegold S.M."/>
            <person name="Summanen P.H."/>
            <person name="Molitoris D.R."/>
            <person name="Song M."/>
            <person name="Daigneault M."/>
            <person name="Allen-Vercoe E."/>
            <person name="Young S.K."/>
            <person name="Zeng Q."/>
            <person name="Gargeya S."/>
            <person name="Fitzgerald M."/>
            <person name="Haas B."/>
            <person name="Abouelleil A."/>
            <person name="Alvarado L."/>
            <person name="Arachchi H.M."/>
            <person name="Berlin A."/>
            <person name="Brown A."/>
            <person name="Chapman S.B."/>
            <person name="Chen Z."/>
            <person name="Dunbar C."/>
            <person name="Freedman E."/>
            <person name="Gearin G."/>
            <person name="Gellesch M."/>
            <person name="Goldberg J."/>
            <person name="Griggs A."/>
            <person name="Gujja S."/>
            <person name="Heiman D."/>
            <person name="Howarth C."/>
            <person name="Larson L."/>
            <person name="Lui A."/>
            <person name="MacDonald P.J.P."/>
            <person name="Montmayeur A."/>
            <person name="Murphy C."/>
            <person name="Neiman D."/>
            <person name="Pearson M."/>
            <person name="Priest M."/>
            <person name="Roberts A."/>
            <person name="Saif S."/>
            <person name="Shea T."/>
            <person name="Shenoy N."/>
            <person name="Sisk P."/>
            <person name="Stolte C."/>
            <person name="Sykes S."/>
            <person name="Wortman J."/>
            <person name="Nusbaum C."/>
            <person name="Birren B."/>
        </authorList>
    </citation>
    <scope>NUCLEOTIDE SEQUENCE [LARGE SCALE GENOMIC DNA]</scope>
    <source>
        <strain evidence="18 19">WAL-18680</strain>
    </source>
</reference>
<comment type="caution">
    <text evidence="18">The sequence shown here is derived from an EMBL/GenBank/DDBJ whole genome shotgun (WGS) entry which is preliminary data.</text>
</comment>
<dbReference type="EMBL" id="ADLN01000120">
    <property type="protein sequence ID" value="EHI57471.1"/>
    <property type="molecule type" value="Genomic_DNA"/>
</dbReference>
<dbReference type="PATRIC" id="fig|742737.3.peg.4567"/>
<evidence type="ECO:0000256" key="14">
    <source>
        <dbReference type="SAM" id="Coils"/>
    </source>
</evidence>
<dbReference type="FunFam" id="1.10.287.130:FF:000001">
    <property type="entry name" value="Two-component sensor histidine kinase"/>
    <property type="match status" value="1"/>
</dbReference>
<dbReference type="GO" id="GO:0005886">
    <property type="term" value="C:plasma membrane"/>
    <property type="evidence" value="ECO:0007669"/>
    <property type="project" value="UniProtKB-SubCell"/>
</dbReference>
<keyword evidence="14" id="KW-0175">Coiled coil</keyword>
<dbReference type="Proteomes" id="UP000005384">
    <property type="component" value="Unassembled WGS sequence"/>
</dbReference>
<evidence type="ECO:0000256" key="9">
    <source>
        <dbReference type="ARBA" id="ARBA00022777"/>
    </source>
</evidence>
<sequence>MKIKTRLAIAFLTITVVPIMLIWVAVWGLSNYQMNAFRKAYGLTEQIDLFSGNSLQIFNRLTKAAQEEIRVNLQTHPDDFKDAAYLAKVNDDLMKKYAYLIVRRDGEIIYDGDLKQQDDKSIYDDLLGYGEMESEIEGGIYLDGDTQHLIKQMDFKYSDGSSGSVFIVSGVDDYVPEIKSMIWEMLFTGILILLMAGILLTAWVYKSMLKPLGMLQKATNEIKNGNLDFALEVEEEDEIGQICQDFEEMRIRLKESTEEKIQYDKENKELISNISHDLKTPITAIKGYVEGIMDGVASSPEKLDKYIRTIYNKANDMDRLIDELTFYSKIDTNKIPYTFTKINVASYFRDCVEEVGLDMESQNIELGYFNYVDEDVMVIADAEQMRRVINNIISNSVKYLDKKRGIINIRIKDVGDFIQVEIEDNGKGIAAKDLPNIFDRFYRTDSSRNSAKGGSGIGLSIVRKIIEDHGGRIWATSKEGIGTEIHFVLRKYQEVIQE</sequence>
<dbReference type="InterPro" id="IPR036097">
    <property type="entry name" value="HisK_dim/P_sf"/>
</dbReference>
<comment type="subcellular location">
    <subcellularLocation>
        <location evidence="2">Cell membrane</location>
        <topology evidence="2">Multi-pass membrane protein</topology>
    </subcellularLocation>
</comment>
<evidence type="ECO:0000256" key="1">
    <source>
        <dbReference type="ARBA" id="ARBA00000085"/>
    </source>
</evidence>
<keyword evidence="9" id="KW-0418">Kinase</keyword>
<evidence type="ECO:0000256" key="7">
    <source>
        <dbReference type="ARBA" id="ARBA00022692"/>
    </source>
</evidence>
<dbReference type="CDD" id="cd06225">
    <property type="entry name" value="HAMP"/>
    <property type="match status" value="1"/>
</dbReference>
<feature type="domain" description="HAMP" evidence="17">
    <location>
        <begin position="206"/>
        <end position="258"/>
    </location>
</feature>